<name>A0A0C2IAU2_THEKT</name>
<evidence type="ECO:0000313" key="2">
    <source>
        <dbReference type="EMBL" id="KII62508.1"/>
    </source>
</evidence>
<dbReference type="Proteomes" id="UP000031668">
    <property type="component" value="Unassembled WGS sequence"/>
</dbReference>
<evidence type="ECO:0000256" key="1">
    <source>
        <dbReference type="SAM" id="Phobius"/>
    </source>
</evidence>
<organism evidence="2 3">
    <name type="scientific">Thelohanellus kitauei</name>
    <name type="common">Myxosporean</name>
    <dbReference type="NCBI Taxonomy" id="669202"/>
    <lineage>
        <taxon>Eukaryota</taxon>
        <taxon>Metazoa</taxon>
        <taxon>Cnidaria</taxon>
        <taxon>Myxozoa</taxon>
        <taxon>Myxosporea</taxon>
        <taxon>Bivalvulida</taxon>
        <taxon>Platysporina</taxon>
        <taxon>Myxobolidae</taxon>
        <taxon>Thelohanellus</taxon>
    </lineage>
</organism>
<dbReference type="EMBL" id="JWZT01004955">
    <property type="protein sequence ID" value="KII62508.1"/>
    <property type="molecule type" value="Genomic_DNA"/>
</dbReference>
<accession>A0A0C2IAU2</accession>
<protein>
    <submittedName>
        <fullName evidence="2">Uncharacterized protein</fullName>
    </submittedName>
</protein>
<proteinExistence type="predicted"/>
<dbReference type="AlphaFoldDB" id="A0A0C2IAU2"/>
<keyword evidence="3" id="KW-1185">Reference proteome</keyword>
<keyword evidence="1" id="KW-1133">Transmembrane helix</keyword>
<sequence length="196" mass="22793">MDRCVIKEYDHFFTMESFLDYLKNEGIPKDNYTKMIISAQCHLERATNDYFGVKATLAHKTSELMDYLINRHTATNGTKQSLIQDLKNSSLYKEWTSNRFLSPILRCYLEGTLINRDMLMPPRQNYPNPFHKSATSATPKTPKQALFVLIISVVGFAFIIVAIKLYQHLIYTRNLKVRFHGEGIYYEIRDNVIVSP</sequence>
<gene>
    <name evidence="2" type="ORF">RF11_04780</name>
</gene>
<keyword evidence="1" id="KW-0812">Transmembrane</keyword>
<comment type="caution">
    <text evidence="2">The sequence shown here is derived from an EMBL/GenBank/DDBJ whole genome shotgun (WGS) entry which is preliminary data.</text>
</comment>
<keyword evidence="1" id="KW-0472">Membrane</keyword>
<reference evidence="2 3" key="1">
    <citation type="journal article" date="2014" name="Genome Biol. Evol.">
        <title>The genome of the myxosporean Thelohanellus kitauei shows adaptations to nutrient acquisition within its fish host.</title>
        <authorList>
            <person name="Yang Y."/>
            <person name="Xiong J."/>
            <person name="Zhou Z."/>
            <person name="Huo F."/>
            <person name="Miao W."/>
            <person name="Ran C."/>
            <person name="Liu Y."/>
            <person name="Zhang J."/>
            <person name="Feng J."/>
            <person name="Wang M."/>
            <person name="Wang M."/>
            <person name="Wang L."/>
            <person name="Yao B."/>
        </authorList>
    </citation>
    <scope>NUCLEOTIDE SEQUENCE [LARGE SCALE GENOMIC DNA]</scope>
    <source>
        <strain evidence="2">Wuqing</strain>
    </source>
</reference>
<evidence type="ECO:0000313" key="3">
    <source>
        <dbReference type="Proteomes" id="UP000031668"/>
    </source>
</evidence>
<dbReference type="OrthoDB" id="1931024at2759"/>
<feature type="transmembrane region" description="Helical" evidence="1">
    <location>
        <begin position="145"/>
        <end position="166"/>
    </location>
</feature>